<evidence type="ECO:0000256" key="8">
    <source>
        <dbReference type="PIRSR" id="PIRSR618044-2"/>
    </source>
</evidence>
<feature type="domain" description="Peptidase S11 D-alanyl-D-alanine carboxypeptidase A N-terminal" evidence="10">
    <location>
        <begin position="54"/>
        <end position="276"/>
    </location>
</feature>
<dbReference type="GO" id="GO:0009002">
    <property type="term" value="F:serine-type D-Ala-D-Ala carboxypeptidase activity"/>
    <property type="evidence" value="ECO:0007669"/>
    <property type="project" value="InterPro"/>
</dbReference>
<evidence type="ECO:0000256" key="4">
    <source>
        <dbReference type="ARBA" id="ARBA00022960"/>
    </source>
</evidence>
<dbReference type="GO" id="GO:0071555">
    <property type="term" value="P:cell wall organization"/>
    <property type="evidence" value="ECO:0007669"/>
    <property type="project" value="UniProtKB-KW"/>
</dbReference>
<evidence type="ECO:0000259" key="10">
    <source>
        <dbReference type="Pfam" id="PF00768"/>
    </source>
</evidence>
<keyword evidence="2" id="KW-0732">Signal</keyword>
<evidence type="ECO:0000256" key="2">
    <source>
        <dbReference type="ARBA" id="ARBA00022729"/>
    </source>
</evidence>
<feature type="active site" description="Acyl-ester intermediate" evidence="7">
    <location>
        <position position="90"/>
    </location>
</feature>
<feature type="binding site" evidence="8">
    <location>
        <position position="248"/>
    </location>
    <ligand>
        <name>substrate</name>
    </ligand>
</feature>
<evidence type="ECO:0000313" key="12">
    <source>
        <dbReference type="Proteomes" id="UP000177026"/>
    </source>
</evidence>
<gene>
    <name evidence="11" type="ORF">A2866_02785</name>
</gene>
<evidence type="ECO:0000256" key="5">
    <source>
        <dbReference type="ARBA" id="ARBA00022984"/>
    </source>
</evidence>
<evidence type="ECO:0000256" key="1">
    <source>
        <dbReference type="ARBA" id="ARBA00007164"/>
    </source>
</evidence>
<dbReference type="SUPFAM" id="SSF56601">
    <property type="entry name" value="beta-lactamase/transpeptidase-like"/>
    <property type="match status" value="1"/>
</dbReference>
<dbReference type="AlphaFoldDB" id="A0A1F7GRM9"/>
<organism evidence="11 12">
    <name type="scientific">Candidatus Roizmanbacteria bacterium RIFCSPHIGHO2_01_FULL_39_8</name>
    <dbReference type="NCBI Taxonomy" id="1802033"/>
    <lineage>
        <taxon>Bacteria</taxon>
        <taxon>Candidatus Roizmaniibacteriota</taxon>
    </lineage>
</organism>
<dbReference type="EMBL" id="MFZI01000021">
    <property type="protein sequence ID" value="OGK21102.1"/>
    <property type="molecule type" value="Genomic_DNA"/>
</dbReference>
<evidence type="ECO:0000256" key="9">
    <source>
        <dbReference type="RuleBase" id="RU004016"/>
    </source>
</evidence>
<dbReference type="GO" id="GO:0009252">
    <property type="term" value="P:peptidoglycan biosynthetic process"/>
    <property type="evidence" value="ECO:0007669"/>
    <property type="project" value="UniProtKB-KW"/>
</dbReference>
<dbReference type="Proteomes" id="UP000177026">
    <property type="component" value="Unassembled WGS sequence"/>
</dbReference>
<accession>A0A1F7GRM9</accession>
<dbReference type="InterPro" id="IPR001967">
    <property type="entry name" value="Peptidase_S11_N"/>
</dbReference>
<feature type="active site" evidence="7">
    <location>
        <position position="143"/>
    </location>
</feature>
<evidence type="ECO:0000313" key="11">
    <source>
        <dbReference type="EMBL" id="OGK21102.1"/>
    </source>
</evidence>
<evidence type="ECO:0000256" key="7">
    <source>
        <dbReference type="PIRSR" id="PIRSR618044-1"/>
    </source>
</evidence>
<dbReference type="PANTHER" id="PTHR21581:SF6">
    <property type="entry name" value="TRAFFICKING PROTEIN PARTICLE COMPLEX SUBUNIT 12"/>
    <property type="match status" value="1"/>
</dbReference>
<dbReference type="Pfam" id="PF00768">
    <property type="entry name" value="Peptidase_S11"/>
    <property type="match status" value="1"/>
</dbReference>
<keyword evidence="6" id="KW-0961">Cell wall biogenesis/degradation</keyword>
<feature type="active site" description="Proton acceptor" evidence="7">
    <location>
        <position position="93"/>
    </location>
</feature>
<comment type="caution">
    <text evidence="11">The sequence shown here is derived from an EMBL/GenBank/DDBJ whole genome shotgun (WGS) entry which is preliminary data.</text>
</comment>
<dbReference type="Gene3D" id="3.40.710.10">
    <property type="entry name" value="DD-peptidase/beta-lactamase superfamily"/>
    <property type="match status" value="1"/>
</dbReference>
<comment type="similarity">
    <text evidence="1 9">Belongs to the peptidase S11 family.</text>
</comment>
<keyword evidence="3" id="KW-0378">Hydrolase</keyword>
<keyword evidence="5" id="KW-0573">Peptidoglycan synthesis</keyword>
<evidence type="ECO:0000256" key="3">
    <source>
        <dbReference type="ARBA" id="ARBA00022801"/>
    </source>
</evidence>
<dbReference type="InterPro" id="IPR012338">
    <property type="entry name" value="Beta-lactam/transpept-like"/>
</dbReference>
<name>A0A1F7GRM9_9BACT</name>
<dbReference type="GO" id="GO:0008360">
    <property type="term" value="P:regulation of cell shape"/>
    <property type="evidence" value="ECO:0007669"/>
    <property type="project" value="UniProtKB-KW"/>
</dbReference>
<dbReference type="InterPro" id="IPR018044">
    <property type="entry name" value="Peptidase_S11"/>
</dbReference>
<dbReference type="PANTHER" id="PTHR21581">
    <property type="entry name" value="D-ALANYL-D-ALANINE CARBOXYPEPTIDASE"/>
    <property type="match status" value="1"/>
</dbReference>
<protein>
    <recommendedName>
        <fullName evidence="10">Peptidase S11 D-alanyl-D-alanine carboxypeptidase A N-terminal domain-containing protein</fullName>
    </recommendedName>
</protein>
<evidence type="ECO:0000256" key="6">
    <source>
        <dbReference type="ARBA" id="ARBA00023316"/>
    </source>
</evidence>
<dbReference type="PRINTS" id="PR00725">
    <property type="entry name" value="DADACBPTASE1"/>
</dbReference>
<keyword evidence="4" id="KW-0133">Cell shape</keyword>
<reference evidence="11 12" key="1">
    <citation type="journal article" date="2016" name="Nat. Commun.">
        <title>Thousands of microbial genomes shed light on interconnected biogeochemical processes in an aquifer system.</title>
        <authorList>
            <person name="Anantharaman K."/>
            <person name="Brown C.T."/>
            <person name="Hug L.A."/>
            <person name="Sharon I."/>
            <person name="Castelle C.J."/>
            <person name="Probst A.J."/>
            <person name="Thomas B.C."/>
            <person name="Singh A."/>
            <person name="Wilkins M.J."/>
            <person name="Karaoz U."/>
            <person name="Brodie E.L."/>
            <person name="Williams K.H."/>
            <person name="Hubbard S.S."/>
            <person name="Banfield J.F."/>
        </authorList>
    </citation>
    <scope>NUCLEOTIDE SEQUENCE [LARGE SCALE GENOMIC DNA]</scope>
</reference>
<proteinExistence type="inferred from homology"/>
<dbReference type="GO" id="GO:0006508">
    <property type="term" value="P:proteolysis"/>
    <property type="evidence" value="ECO:0007669"/>
    <property type="project" value="InterPro"/>
</dbReference>
<sequence length="302" mass="34555">MKLYFYFFFIFFTFLFLFYPGESEYIKLFAYNRRLFAQEKSVSHFIEARVPYVKTNTVPSLTAEGIYIVDLPSFTPVLEKNIHGRFLPASTAKMITALVSLDIYKPEDIITVKRVLEDGQVMGLIQGEKITVENLLYGILVHSGNDAAYAMADNYGFERFIDLMNKKGKALSMNETRFNNPAGLDEFDQYTSPYDLSLAARALLQKPLLKKIVGTKEIVVSDIDFQYFHTLANVNKLLGEIQGIGGLKTGYTENAKENLISFYQKSGHQFIIVILRSDDRFEDTREAINWLNVNVDYLTLTQ</sequence>